<feature type="region of interest" description="Disordered" evidence="1">
    <location>
        <begin position="31"/>
        <end position="60"/>
    </location>
</feature>
<proteinExistence type="predicted"/>
<evidence type="ECO:0000313" key="3">
    <source>
        <dbReference type="EMBL" id="RWX75440.1"/>
    </source>
</evidence>
<accession>A0A444LC62</accession>
<keyword evidence="2" id="KW-0812">Transmembrane</keyword>
<name>A0A444LC62_9HYPH</name>
<keyword evidence="2" id="KW-0472">Membrane</keyword>
<dbReference type="EMBL" id="SBIP01000004">
    <property type="protein sequence ID" value="RWX75440.1"/>
    <property type="molecule type" value="Genomic_DNA"/>
</dbReference>
<dbReference type="OrthoDB" id="8374663at2"/>
<feature type="transmembrane region" description="Helical" evidence="2">
    <location>
        <begin position="6"/>
        <end position="24"/>
    </location>
</feature>
<evidence type="ECO:0000313" key="4">
    <source>
        <dbReference type="Proteomes" id="UP000287687"/>
    </source>
</evidence>
<comment type="caution">
    <text evidence="3">The sequence shown here is derived from an EMBL/GenBank/DDBJ whole genome shotgun (WGS) entry which is preliminary data.</text>
</comment>
<protein>
    <submittedName>
        <fullName evidence="3">Uncharacterized protein</fullName>
    </submittedName>
</protein>
<gene>
    <name evidence="3" type="ORF">EPK99_17205</name>
</gene>
<evidence type="ECO:0000256" key="2">
    <source>
        <dbReference type="SAM" id="Phobius"/>
    </source>
</evidence>
<dbReference type="RefSeq" id="WP_128444326.1">
    <property type="nucleotide sequence ID" value="NZ_SBIP01000004.1"/>
</dbReference>
<keyword evidence="2" id="KW-1133">Transmembrane helix</keyword>
<organism evidence="3 4">
    <name type="scientific">Neorhizobium lilium</name>
    <dbReference type="NCBI Taxonomy" id="2503024"/>
    <lineage>
        <taxon>Bacteria</taxon>
        <taxon>Pseudomonadati</taxon>
        <taxon>Pseudomonadota</taxon>
        <taxon>Alphaproteobacteria</taxon>
        <taxon>Hyphomicrobiales</taxon>
        <taxon>Rhizobiaceae</taxon>
        <taxon>Rhizobium/Agrobacterium group</taxon>
        <taxon>Neorhizobium</taxon>
    </lineage>
</organism>
<reference evidence="3 4" key="1">
    <citation type="submission" date="2019-01" db="EMBL/GenBank/DDBJ databases">
        <title>The draft genome of Rhizobium sp. 24NR.</title>
        <authorList>
            <person name="Liu L."/>
            <person name="Liang L."/>
            <person name="Shi S."/>
            <person name="Xu L."/>
            <person name="Wang X."/>
            <person name="Li L."/>
            <person name="Zhang X."/>
        </authorList>
    </citation>
    <scope>NUCLEOTIDE SEQUENCE [LARGE SCALE GENOMIC DNA]</scope>
    <source>
        <strain evidence="3 4">24NR</strain>
    </source>
</reference>
<dbReference type="AlphaFoldDB" id="A0A444LC62"/>
<evidence type="ECO:0000256" key="1">
    <source>
        <dbReference type="SAM" id="MobiDB-lite"/>
    </source>
</evidence>
<keyword evidence="4" id="KW-1185">Reference proteome</keyword>
<sequence length="60" mass="6171">MIARNLLIAVMSAIVGGVVTMYVLQPTDSATAASKSDRLSGPPTETAFLPERSGVPGSTH</sequence>
<dbReference type="Proteomes" id="UP000287687">
    <property type="component" value="Unassembled WGS sequence"/>
</dbReference>